<accession>A0A2P2NGH0</accession>
<dbReference type="EMBL" id="GGEC01061065">
    <property type="protein sequence ID" value="MBX41549.1"/>
    <property type="molecule type" value="Transcribed_RNA"/>
</dbReference>
<name>A0A2P2NGH0_RHIMU</name>
<reference evidence="1" key="1">
    <citation type="submission" date="2018-02" db="EMBL/GenBank/DDBJ databases">
        <title>Rhizophora mucronata_Transcriptome.</title>
        <authorList>
            <person name="Meera S.P."/>
            <person name="Sreeshan A."/>
            <person name="Augustine A."/>
        </authorList>
    </citation>
    <scope>NUCLEOTIDE SEQUENCE</scope>
    <source>
        <tissue evidence="1">Leaf</tissue>
    </source>
</reference>
<protein>
    <submittedName>
        <fullName evidence="1">Uncharacterized protein</fullName>
    </submittedName>
</protein>
<proteinExistence type="predicted"/>
<organism evidence="1">
    <name type="scientific">Rhizophora mucronata</name>
    <name type="common">Asiatic mangrove</name>
    <dbReference type="NCBI Taxonomy" id="61149"/>
    <lineage>
        <taxon>Eukaryota</taxon>
        <taxon>Viridiplantae</taxon>
        <taxon>Streptophyta</taxon>
        <taxon>Embryophyta</taxon>
        <taxon>Tracheophyta</taxon>
        <taxon>Spermatophyta</taxon>
        <taxon>Magnoliopsida</taxon>
        <taxon>eudicotyledons</taxon>
        <taxon>Gunneridae</taxon>
        <taxon>Pentapetalae</taxon>
        <taxon>rosids</taxon>
        <taxon>fabids</taxon>
        <taxon>Malpighiales</taxon>
        <taxon>Rhizophoraceae</taxon>
        <taxon>Rhizophora</taxon>
    </lineage>
</organism>
<sequence length="69" mass="7490">MMLTGLTCTASSTICLNTSIASSNKPFLPKAPIMVFQEITLFSEISWNKSLAATISLHLAYIEVSAFFS</sequence>
<evidence type="ECO:0000313" key="1">
    <source>
        <dbReference type="EMBL" id="MBX41549.1"/>
    </source>
</evidence>
<dbReference type="AlphaFoldDB" id="A0A2P2NGH0"/>